<evidence type="ECO:0000256" key="6">
    <source>
        <dbReference type="ARBA" id="ARBA00023211"/>
    </source>
</evidence>
<protein>
    <submittedName>
        <fullName evidence="8">NUDIX hydrolase</fullName>
    </submittedName>
</protein>
<reference evidence="8" key="1">
    <citation type="submission" date="2013-07" db="EMBL/GenBank/DDBJ databases">
        <authorList>
            <person name="McIlroy S."/>
        </authorList>
    </citation>
    <scope>NUCLEOTIDE SEQUENCE [LARGE SCALE GENOMIC DNA]</scope>
    <source>
        <strain evidence="8">Run_A_D11</strain>
    </source>
</reference>
<dbReference type="Proteomes" id="UP000035760">
    <property type="component" value="Unassembled WGS sequence"/>
</dbReference>
<evidence type="ECO:0000313" key="8">
    <source>
        <dbReference type="EMBL" id="CDI04181.1"/>
    </source>
</evidence>
<dbReference type="InterPro" id="IPR015797">
    <property type="entry name" value="NUDIX_hydrolase-like_dom_sf"/>
</dbReference>
<dbReference type="InterPro" id="IPR045121">
    <property type="entry name" value="CoAse"/>
</dbReference>
<keyword evidence="3" id="KW-0479">Metal-binding</keyword>
<dbReference type="Pfam" id="PF00293">
    <property type="entry name" value="NUDIX"/>
    <property type="match status" value="1"/>
</dbReference>
<comment type="cofactor">
    <cofactor evidence="2">
        <name>Mg(2+)</name>
        <dbReference type="ChEBI" id="CHEBI:18420"/>
    </cofactor>
</comment>
<dbReference type="PANTHER" id="PTHR12992">
    <property type="entry name" value="NUDIX HYDROLASE"/>
    <property type="match status" value="1"/>
</dbReference>
<dbReference type="AlphaFoldDB" id="W6M891"/>
<dbReference type="PROSITE" id="PS51462">
    <property type="entry name" value="NUDIX"/>
    <property type="match status" value="1"/>
</dbReference>
<dbReference type="Gene3D" id="3.90.79.10">
    <property type="entry name" value="Nucleoside Triphosphate Pyrophosphohydrolase"/>
    <property type="match status" value="1"/>
</dbReference>
<comment type="cofactor">
    <cofactor evidence="1">
        <name>Mn(2+)</name>
        <dbReference type="ChEBI" id="CHEBI:29035"/>
    </cofactor>
</comment>
<dbReference type="STRING" id="1400863.BN873_890087"/>
<keyword evidence="6" id="KW-0464">Manganese</keyword>
<evidence type="ECO:0000313" key="9">
    <source>
        <dbReference type="Proteomes" id="UP000035760"/>
    </source>
</evidence>
<evidence type="ECO:0000256" key="5">
    <source>
        <dbReference type="ARBA" id="ARBA00022842"/>
    </source>
</evidence>
<evidence type="ECO:0000259" key="7">
    <source>
        <dbReference type="PROSITE" id="PS51462"/>
    </source>
</evidence>
<evidence type="ECO:0000256" key="1">
    <source>
        <dbReference type="ARBA" id="ARBA00001936"/>
    </source>
</evidence>
<dbReference type="GO" id="GO:0046872">
    <property type="term" value="F:metal ion binding"/>
    <property type="evidence" value="ECO:0007669"/>
    <property type="project" value="UniProtKB-KW"/>
</dbReference>
<organism evidence="8 9">
    <name type="scientific">Candidatus Competibacter denitrificans Run_A_D11</name>
    <dbReference type="NCBI Taxonomy" id="1400863"/>
    <lineage>
        <taxon>Bacteria</taxon>
        <taxon>Pseudomonadati</taxon>
        <taxon>Pseudomonadota</taxon>
        <taxon>Gammaproteobacteria</taxon>
        <taxon>Candidatus Competibacteraceae</taxon>
        <taxon>Candidatus Competibacter</taxon>
    </lineage>
</organism>
<dbReference type="SUPFAM" id="SSF55811">
    <property type="entry name" value="Nudix"/>
    <property type="match status" value="1"/>
</dbReference>
<name>W6M891_9GAMM</name>
<gene>
    <name evidence="8" type="ORF">BN873_890087</name>
</gene>
<keyword evidence="9" id="KW-1185">Reference proteome</keyword>
<proteinExistence type="predicted"/>
<dbReference type="EMBL" id="CBTJ020000101">
    <property type="protein sequence ID" value="CDI04181.1"/>
    <property type="molecule type" value="Genomic_DNA"/>
</dbReference>
<dbReference type="CDD" id="cd03426">
    <property type="entry name" value="NUDIX_CoAse_Nudt7"/>
    <property type="match status" value="1"/>
</dbReference>
<keyword evidence="4 8" id="KW-0378">Hydrolase</keyword>
<feature type="domain" description="Nudix hydrolase" evidence="7">
    <location>
        <begin position="39"/>
        <end position="171"/>
    </location>
</feature>
<comment type="caution">
    <text evidence="8">The sequence shown here is derived from an EMBL/GenBank/DDBJ whole genome shotgun (WGS) entry which is preliminary data.</text>
</comment>
<accession>W6M891</accession>
<sequence length="207" mass="23310">MNHALLRDRIRRCLHSTHQIETITGDYAVAGMAREERTLTPAAVLVPLVERPAGYTVLLTQRTAHLEHHPGQISFPGGRAEEEDAGPIDTALREAEEEIGLQRRHVVEIAGFLDLYQTVTGFLVTPVVGFVTPPFELTLDAFEVAEAFEVPLTFILEPKHHERHSMLYKGEQRSYYVIPYENRFIWGATAAMLVGFARRLTGNPPLR</sequence>
<dbReference type="NCBIfam" id="NF007980">
    <property type="entry name" value="PRK10707.1"/>
    <property type="match status" value="1"/>
</dbReference>
<keyword evidence="5" id="KW-0460">Magnesium</keyword>
<dbReference type="GO" id="GO:0010945">
    <property type="term" value="F:coenzyme A diphosphatase activity"/>
    <property type="evidence" value="ECO:0007669"/>
    <property type="project" value="InterPro"/>
</dbReference>
<evidence type="ECO:0000256" key="4">
    <source>
        <dbReference type="ARBA" id="ARBA00022801"/>
    </source>
</evidence>
<evidence type="ECO:0000256" key="2">
    <source>
        <dbReference type="ARBA" id="ARBA00001946"/>
    </source>
</evidence>
<dbReference type="RefSeq" id="WP_053085425.1">
    <property type="nucleotide sequence ID" value="NZ_CBTJ020000101.1"/>
</dbReference>
<dbReference type="PANTHER" id="PTHR12992:SF11">
    <property type="entry name" value="MITOCHONDRIAL COENZYME A DIPHOSPHATASE NUDT8"/>
    <property type="match status" value="1"/>
</dbReference>
<dbReference type="InterPro" id="IPR000086">
    <property type="entry name" value="NUDIX_hydrolase_dom"/>
</dbReference>
<reference evidence="8" key="2">
    <citation type="submission" date="2014-03" db="EMBL/GenBank/DDBJ databases">
        <title>Candidatus Competibacter-lineage genomes retrieved from metagenomes reveal functional metabolic diversity.</title>
        <authorList>
            <person name="McIlroy S.J."/>
            <person name="Albertsen M."/>
            <person name="Andresen E.K."/>
            <person name="Saunders A.M."/>
            <person name="Kristiansen R."/>
            <person name="Stokholm-Bjerregaard M."/>
            <person name="Nielsen K.L."/>
            <person name="Nielsen P.H."/>
        </authorList>
    </citation>
    <scope>NUCLEOTIDE SEQUENCE</scope>
    <source>
        <strain evidence="8">Run_A_D11</strain>
    </source>
</reference>
<evidence type="ECO:0000256" key="3">
    <source>
        <dbReference type="ARBA" id="ARBA00022723"/>
    </source>
</evidence>